<evidence type="ECO:0000313" key="3">
    <source>
        <dbReference type="Proteomes" id="UP000579945"/>
    </source>
</evidence>
<keyword evidence="1" id="KW-0472">Membrane</keyword>
<evidence type="ECO:0000256" key="1">
    <source>
        <dbReference type="SAM" id="Phobius"/>
    </source>
</evidence>
<proteinExistence type="predicted"/>
<dbReference type="RefSeq" id="WP_183649111.1">
    <property type="nucleotide sequence ID" value="NZ_BAAAXX010000095.1"/>
</dbReference>
<reference evidence="2 3" key="1">
    <citation type="submission" date="2020-08" db="EMBL/GenBank/DDBJ databases">
        <title>Sequencing the genomes of 1000 actinobacteria strains.</title>
        <authorList>
            <person name="Klenk H.-P."/>
        </authorList>
    </citation>
    <scope>NUCLEOTIDE SEQUENCE [LARGE SCALE GENOMIC DNA]</scope>
    <source>
        <strain evidence="2 3">DSM 44320</strain>
    </source>
</reference>
<comment type="caution">
    <text evidence="2">The sequence shown here is derived from an EMBL/GenBank/DDBJ whole genome shotgun (WGS) entry which is preliminary data.</text>
</comment>
<feature type="transmembrane region" description="Helical" evidence="1">
    <location>
        <begin position="68"/>
        <end position="88"/>
    </location>
</feature>
<evidence type="ECO:0000313" key="2">
    <source>
        <dbReference type="EMBL" id="MBB3727907.1"/>
    </source>
</evidence>
<gene>
    <name evidence="2" type="ORF">FHR33_003767</name>
</gene>
<feature type="transmembrane region" description="Helical" evidence="1">
    <location>
        <begin position="100"/>
        <end position="121"/>
    </location>
</feature>
<accession>A0A7W5VHH7</accession>
<dbReference type="AlphaFoldDB" id="A0A7W5VHH7"/>
<sequence>MQANDVRVLRSAALPTLVVGAVAVIVAFLVAGGKGALGAVVGLALVAVFFSVSVVAVSYAARVSPQMMAISAMVSYLVKVVVIMAMLRAFGDTTAWNPKAFAWTVVVGTIVWTAGEVRAFIKTKMLYVDPEATVPGQEKKS</sequence>
<dbReference type="EMBL" id="JACIBV010000001">
    <property type="protein sequence ID" value="MBB3727907.1"/>
    <property type="molecule type" value="Genomic_DNA"/>
</dbReference>
<name>A0A7W5VHH7_9ACTN</name>
<keyword evidence="1" id="KW-0812">Transmembrane</keyword>
<dbReference type="GeneID" id="95390181"/>
<dbReference type="Proteomes" id="UP000579945">
    <property type="component" value="Unassembled WGS sequence"/>
</dbReference>
<protein>
    <submittedName>
        <fullName evidence="2">ATP synthase protein I</fullName>
    </submittedName>
</protein>
<feature type="transmembrane region" description="Helical" evidence="1">
    <location>
        <begin position="37"/>
        <end position="61"/>
    </location>
</feature>
<feature type="transmembrane region" description="Helical" evidence="1">
    <location>
        <begin position="12"/>
        <end position="31"/>
    </location>
</feature>
<keyword evidence="3" id="KW-1185">Reference proteome</keyword>
<organism evidence="2 3">
    <name type="scientific">Nonomuraea dietziae</name>
    <dbReference type="NCBI Taxonomy" id="65515"/>
    <lineage>
        <taxon>Bacteria</taxon>
        <taxon>Bacillati</taxon>
        <taxon>Actinomycetota</taxon>
        <taxon>Actinomycetes</taxon>
        <taxon>Streptosporangiales</taxon>
        <taxon>Streptosporangiaceae</taxon>
        <taxon>Nonomuraea</taxon>
    </lineage>
</organism>
<keyword evidence="1" id="KW-1133">Transmembrane helix</keyword>